<dbReference type="InterPro" id="IPR003358">
    <property type="entry name" value="tRNA_(Gua-N-7)_MeTrfase_Trmb"/>
</dbReference>
<evidence type="ECO:0000256" key="4">
    <source>
        <dbReference type="ARBA" id="ARBA00022679"/>
    </source>
</evidence>
<dbReference type="PANTHER" id="PTHR23417:SF14">
    <property type="entry name" value="PENTACOTRIPEPTIDE-REPEAT REGION OF PRORP DOMAIN-CONTAINING PROTEIN"/>
    <property type="match status" value="1"/>
</dbReference>
<dbReference type="UniPathway" id="UPA00989"/>
<comment type="pathway">
    <text evidence="7 9">tRNA modification; N(7)-methylguanine-tRNA biosynthesis.</text>
</comment>
<dbReference type="PROSITE" id="PS51625">
    <property type="entry name" value="SAM_MT_TRMB"/>
    <property type="match status" value="1"/>
</dbReference>
<dbReference type="RefSeq" id="WP_057798555.1">
    <property type="nucleotide sequence ID" value="NZ_BJZZ01000007.1"/>
</dbReference>
<comment type="function">
    <text evidence="2 9">Catalyzes the formation of N(7)-methylguanine at position 46 (m7G46) in tRNA.</text>
</comment>
<feature type="region of interest" description="Interaction with RNA" evidence="9">
    <location>
        <begin position="126"/>
        <end position="131"/>
    </location>
</feature>
<dbReference type="PATRIC" id="fig|480391.4.peg.1668"/>
<dbReference type="HAMAP" id="MF_01057">
    <property type="entry name" value="tRNA_methyltr_TrmB"/>
    <property type="match status" value="1"/>
</dbReference>
<dbReference type="InterPro" id="IPR055361">
    <property type="entry name" value="tRNA_methyltr_TrmB_bact"/>
</dbReference>
<dbReference type="Gene3D" id="3.40.50.150">
    <property type="entry name" value="Vaccinia Virus protein VP39"/>
    <property type="match status" value="1"/>
</dbReference>
<feature type="binding site" evidence="9">
    <location>
        <position position="156"/>
    </location>
    <ligand>
        <name>substrate</name>
    </ligand>
</feature>
<evidence type="ECO:0000313" key="11">
    <source>
        <dbReference type="Proteomes" id="UP000051249"/>
    </source>
</evidence>
<evidence type="ECO:0000256" key="6">
    <source>
        <dbReference type="ARBA" id="ARBA00022694"/>
    </source>
</evidence>
<dbReference type="NCBIfam" id="NF001080">
    <property type="entry name" value="PRK00121.2-2"/>
    <property type="match status" value="1"/>
</dbReference>
<protein>
    <recommendedName>
        <fullName evidence="9">tRNA (guanine-N(7)-)-methyltransferase</fullName>
        <ecNumber evidence="9">2.1.1.33</ecNumber>
    </recommendedName>
    <alternativeName>
        <fullName evidence="9">tRNA (guanine(46)-N(7))-methyltransferase</fullName>
    </alternativeName>
    <alternativeName>
        <fullName evidence="9">tRNA(m7G46)-methyltransferase</fullName>
    </alternativeName>
</protein>
<keyword evidence="6 9" id="KW-0819">tRNA processing</keyword>
<dbReference type="InterPro" id="IPR029063">
    <property type="entry name" value="SAM-dependent_MTases_sf"/>
</dbReference>
<proteinExistence type="inferred from homology"/>
<evidence type="ECO:0000256" key="9">
    <source>
        <dbReference type="HAMAP-Rule" id="MF_01057"/>
    </source>
</evidence>
<dbReference type="PANTHER" id="PTHR23417">
    <property type="entry name" value="3-DEOXY-D-MANNO-OCTULOSONIC-ACID TRANSFERASE/TRNA GUANINE-N 7 - -METHYLTRANSFERASE"/>
    <property type="match status" value="1"/>
</dbReference>
<accession>A0A0R2NMR8</accession>
<dbReference type="SUPFAM" id="SSF53335">
    <property type="entry name" value="S-adenosyl-L-methionine-dependent methyltransferases"/>
    <property type="match status" value="1"/>
</dbReference>
<keyword evidence="11" id="KW-1185">Reference proteome</keyword>
<feature type="binding site" evidence="9">
    <location>
        <begin position="194"/>
        <end position="197"/>
    </location>
    <ligand>
        <name>substrate</name>
    </ligand>
</feature>
<keyword evidence="4 9" id="KW-0808">Transferase</keyword>
<name>A0A0R2NMR8_9LACO</name>
<evidence type="ECO:0000256" key="7">
    <source>
        <dbReference type="ARBA" id="ARBA00060552"/>
    </source>
</evidence>
<dbReference type="NCBIfam" id="TIGR00091">
    <property type="entry name" value="tRNA (guanosine(46)-N7)-methyltransferase TrmB"/>
    <property type="match status" value="1"/>
</dbReference>
<evidence type="ECO:0000256" key="2">
    <source>
        <dbReference type="ARBA" id="ARBA00003015"/>
    </source>
</evidence>
<dbReference type="FunFam" id="3.40.50.150:FF:000035">
    <property type="entry name" value="tRNA (guanine-N(7)-)-methyltransferase"/>
    <property type="match status" value="1"/>
</dbReference>
<evidence type="ECO:0000256" key="1">
    <source>
        <dbReference type="ARBA" id="ARBA00000142"/>
    </source>
</evidence>
<dbReference type="GO" id="GO:0043527">
    <property type="term" value="C:tRNA methyltransferase complex"/>
    <property type="evidence" value="ECO:0007669"/>
    <property type="project" value="TreeGrafter"/>
</dbReference>
<comment type="catalytic activity">
    <reaction evidence="1 9">
        <text>guanosine(46) in tRNA + S-adenosyl-L-methionine = N(7)-methylguanosine(46) in tRNA + S-adenosyl-L-homocysteine</text>
        <dbReference type="Rhea" id="RHEA:42708"/>
        <dbReference type="Rhea" id="RHEA-COMP:10188"/>
        <dbReference type="Rhea" id="RHEA-COMP:10189"/>
        <dbReference type="ChEBI" id="CHEBI:57856"/>
        <dbReference type="ChEBI" id="CHEBI:59789"/>
        <dbReference type="ChEBI" id="CHEBI:74269"/>
        <dbReference type="ChEBI" id="CHEBI:74480"/>
        <dbReference type="EC" id="2.1.1.33"/>
    </reaction>
</comment>
<dbReference type="Pfam" id="PF02390">
    <property type="entry name" value="Methyltransf_4"/>
    <property type="match status" value="1"/>
</dbReference>
<feature type="binding site" evidence="9">
    <location>
        <position position="120"/>
    </location>
    <ligand>
        <name>S-adenosyl-L-methionine</name>
        <dbReference type="ChEBI" id="CHEBI:59789"/>
    </ligand>
</feature>
<evidence type="ECO:0000256" key="8">
    <source>
        <dbReference type="ARBA" id="ARBA00060767"/>
    </source>
</evidence>
<keyword evidence="3 9" id="KW-0489">Methyltransferase</keyword>
<feature type="binding site" evidence="9">
    <location>
        <position position="44"/>
    </location>
    <ligand>
        <name>S-adenosyl-L-methionine</name>
        <dbReference type="ChEBI" id="CHEBI:59789"/>
    </ligand>
</feature>
<dbReference type="EMBL" id="JQCQ01000007">
    <property type="protein sequence ID" value="KRO25680.1"/>
    <property type="molecule type" value="Genomic_DNA"/>
</dbReference>
<keyword evidence="5 9" id="KW-0949">S-adenosyl-L-methionine</keyword>
<dbReference type="AlphaFoldDB" id="A0A0R2NMR8"/>
<feature type="binding site" evidence="9">
    <location>
        <position position="124"/>
    </location>
    <ligand>
        <name>substrate</name>
    </ligand>
</feature>
<gene>
    <name evidence="9" type="primary">trmB</name>
    <name evidence="10" type="ORF">IV88_GL001638</name>
</gene>
<dbReference type="GO" id="GO:0008176">
    <property type="term" value="F:tRNA (guanine(46)-N7)-methyltransferase activity"/>
    <property type="evidence" value="ECO:0007669"/>
    <property type="project" value="UniProtKB-UniRule"/>
</dbReference>
<dbReference type="EC" id="2.1.1.33" evidence="9"/>
<reference evidence="10 11" key="1">
    <citation type="journal article" date="2015" name="Genome Announc.">
        <title>Expanding the biotechnology potential of lactobacilli through comparative genomics of 213 strains and associated genera.</title>
        <authorList>
            <person name="Sun Z."/>
            <person name="Harris H.M."/>
            <person name="McCann A."/>
            <person name="Guo C."/>
            <person name="Argimon S."/>
            <person name="Zhang W."/>
            <person name="Yang X."/>
            <person name="Jeffery I.B."/>
            <person name="Cooney J.C."/>
            <person name="Kagawa T.F."/>
            <person name="Liu W."/>
            <person name="Song Y."/>
            <person name="Salvetti E."/>
            <person name="Wrobel A."/>
            <person name="Rasinkangas P."/>
            <person name="Parkhill J."/>
            <person name="Rea M.C."/>
            <person name="O'Sullivan O."/>
            <person name="Ritari J."/>
            <person name="Douillard F.P."/>
            <person name="Paul Ross R."/>
            <person name="Yang R."/>
            <person name="Briner A.E."/>
            <person name="Felis G.E."/>
            <person name="de Vos W.M."/>
            <person name="Barrangou R."/>
            <person name="Klaenhammer T.R."/>
            <person name="Caufield P.W."/>
            <person name="Cui Y."/>
            <person name="Zhang H."/>
            <person name="O'Toole P.W."/>
        </authorList>
    </citation>
    <scope>NUCLEOTIDE SEQUENCE [LARGE SCALE GENOMIC DNA]</scope>
    <source>
        <strain evidence="10 11">DSM 23026</strain>
    </source>
</reference>
<feature type="binding site" evidence="9">
    <location>
        <position position="98"/>
    </location>
    <ligand>
        <name>S-adenosyl-L-methionine</name>
        <dbReference type="ChEBI" id="CHEBI:59789"/>
    </ligand>
</feature>
<feature type="binding site" evidence="9">
    <location>
        <position position="69"/>
    </location>
    <ligand>
        <name>S-adenosyl-L-methionine</name>
        <dbReference type="ChEBI" id="CHEBI:59789"/>
    </ligand>
</feature>
<evidence type="ECO:0000313" key="10">
    <source>
        <dbReference type="EMBL" id="KRO25680.1"/>
    </source>
</evidence>
<dbReference type="OrthoDB" id="9802090at2"/>
<sequence length="214" mass="25061">MRVRNKTWAEPLIESNRDRIVTKGADIRGQWQNRFERNQPINIEVGMGKGQFIINMAKKYPEQNFIGIEVQKSVAAIALKNSLDMDIQLPNLQFLYADGAELTDYFENGEINKVYLNFSDPWPKTRHEKRRLTFKTFLKVYETILVDHGELEFKTDNMGLFEFSLTSLNNYGMTYEGVWLNLHDSSENEQNVETEYEQKFSAMGQPIYKLKAHF</sequence>
<comment type="caution">
    <text evidence="10">The sequence shown here is derived from an EMBL/GenBank/DDBJ whole genome shotgun (WGS) entry which is preliminary data.</text>
</comment>
<organism evidence="10 11">
    <name type="scientific">Pediococcus argentinicus</name>
    <dbReference type="NCBI Taxonomy" id="480391"/>
    <lineage>
        <taxon>Bacteria</taxon>
        <taxon>Bacillati</taxon>
        <taxon>Bacillota</taxon>
        <taxon>Bacilli</taxon>
        <taxon>Lactobacillales</taxon>
        <taxon>Lactobacillaceae</taxon>
        <taxon>Pediococcus</taxon>
    </lineage>
</organism>
<comment type="similarity">
    <text evidence="8 9">Belongs to the class I-like SAM-binding methyltransferase superfamily. TrmB family.</text>
</comment>
<evidence type="ECO:0000256" key="3">
    <source>
        <dbReference type="ARBA" id="ARBA00022603"/>
    </source>
</evidence>
<dbReference type="Proteomes" id="UP000051249">
    <property type="component" value="Unassembled WGS sequence"/>
</dbReference>
<evidence type="ECO:0000256" key="5">
    <source>
        <dbReference type="ARBA" id="ARBA00022691"/>
    </source>
</evidence>